<feature type="compositionally biased region" description="Basic and acidic residues" evidence="2">
    <location>
        <begin position="450"/>
        <end position="468"/>
    </location>
</feature>
<feature type="region of interest" description="Disordered" evidence="2">
    <location>
        <begin position="277"/>
        <end position="300"/>
    </location>
</feature>
<evidence type="ECO:0000313" key="5">
    <source>
        <dbReference type="Proteomes" id="UP000076842"/>
    </source>
</evidence>
<proteinExistence type="inferred from homology"/>
<accession>A0A165HA29</accession>
<name>A0A165HA29_9BASI</name>
<dbReference type="Pfam" id="PF19031">
    <property type="entry name" value="Intu_longin_1"/>
    <property type="match status" value="1"/>
</dbReference>
<feature type="region of interest" description="Disordered" evidence="2">
    <location>
        <begin position="443"/>
        <end position="481"/>
    </location>
</feature>
<dbReference type="GO" id="GO:0035658">
    <property type="term" value="C:Mon1-Ccz1 complex"/>
    <property type="evidence" value="ECO:0007669"/>
    <property type="project" value="InterPro"/>
</dbReference>
<dbReference type="PANTHER" id="PTHR13056:SF0">
    <property type="entry name" value="VACUOLAR FUSION PROTEIN CCZ1 HOMOLOG-RELATED"/>
    <property type="match status" value="1"/>
</dbReference>
<dbReference type="InParanoid" id="A0A165HA29"/>
<evidence type="ECO:0000259" key="3">
    <source>
        <dbReference type="Pfam" id="PF19031"/>
    </source>
</evidence>
<dbReference type="Proteomes" id="UP000076842">
    <property type="component" value="Unassembled WGS sequence"/>
</dbReference>
<comment type="similarity">
    <text evidence="1">Belongs to the CCZ1 family.</text>
</comment>
<evidence type="ECO:0000256" key="1">
    <source>
        <dbReference type="ARBA" id="ARBA00005352"/>
    </source>
</evidence>
<gene>
    <name evidence="4" type="ORF">CALCODRAFT_212115</name>
</gene>
<feature type="compositionally biased region" description="Low complexity" evidence="2">
    <location>
        <begin position="319"/>
        <end position="329"/>
    </location>
</feature>
<organism evidence="4 5">
    <name type="scientific">Calocera cornea HHB12733</name>
    <dbReference type="NCBI Taxonomy" id="1353952"/>
    <lineage>
        <taxon>Eukaryota</taxon>
        <taxon>Fungi</taxon>
        <taxon>Dikarya</taxon>
        <taxon>Basidiomycota</taxon>
        <taxon>Agaricomycotina</taxon>
        <taxon>Dacrymycetes</taxon>
        <taxon>Dacrymycetales</taxon>
        <taxon>Dacrymycetaceae</taxon>
        <taxon>Calocera</taxon>
    </lineage>
</organism>
<sequence length="509" mass="55907">MRVDAPRQPTSMALPAHLTHLAIYNTTLLPTAAQLQTAEDTDDAYEQAHIVFYSCQERAVSRDRMLRQVGLAKALVNFAGMFEALPSETNVHSQKKRLITFSPEQDWWIHAAFDLERIPKPVDKGKAKEKERKEKDKPPDKEKGEWEYKDELDDEVLKARLTRGYEEFKLLHGSFSEVLHTKDRPGLERSLERFFTVWASKWDLTIPTAFTTFLPAMPLHPQHSLIPPLLPPLQAHLPEGSEFMLLAPPALLHSTSPSLPDSLFHYLLALLTPPPTAPSEPPLTHPHSAHSGTETPSFLGVMSTMANPKKWGNYLTFGRSASGSSSRSPSHAREPVPRPASAPRVPTSTTLLGEANPLALKHVRTSSEPGQLDQDALVEALQDVAMESRLPSAVQAPAAGRTAEADGDVTVTMVESILPLPATELPGAETETAESVKIVVADAEEEKVPEEDSKEREAGEAQEGKEGESNVEIVEEPQEPVPPLVKVPVHLPVEGEETRAVGVLTMVLD</sequence>
<dbReference type="OrthoDB" id="240546at2759"/>
<dbReference type="PANTHER" id="PTHR13056">
    <property type="entry name" value="VACUOLAR FUSION PROTEIN CCZ1 HOMOLOG-RELATED"/>
    <property type="match status" value="1"/>
</dbReference>
<dbReference type="InterPro" id="IPR013176">
    <property type="entry name" value="Ccz1"/>
</dbReference>
<protein>
    <recommendedName>
        <fullName evidence="3">CCZ1/INTU/HSP4 first Longin domain-containing protein</fullName>
    </recommendedName>
</protein>
<dbReference type="STRING" id="1353952.A0A165HA29"/>
<evidence type="ECO:0000313" key="4">
    <source>
        <dbReference type="EMBL" id="KZT59036.1"/>
    </source>
</evidence>
<dbReference type="GO" id="GO:0016192">
    <property type="term" value="P:vesicle-mediated transport"/>
    <property type="evidence" value="ECO:0007669"/>
    <property type="project" value="InterPro"/>
</dbReference>
<keyword evidence="5" id="KW-1185">Reference proteome</keyword>
<dbReference type="EMBL" id="KV423944">
    <property type="protein sequence ID" value="KZT59036.1"/>
    <property type="molecule type" value="Genomic_DNA"/>
</dbReference>
<evidence type="ECO:0000256" key="2">
    <source>
        <dbReference type="SAM" id="MobiDB-lite"/>
    </source>
</evidence>
<feature type="region of interest" description="Disordered" evidence="2">
    <location>
        <begin position="319"/>
        <end position="349"/>
    </location>
</feature>
<dbReference type="InterPro" id="IPR043987">
    <property type="entry name" value="CCZ1/INTU/HSP4_longin_1"/>
</dbReference>
<reference evidence="4 5" key="1">
    <citation type="journal article" date="2016" name="Mol. Biol. Evol.">
        <title>Comparative Genomics of Early-Diverging Mushroom-Forming Fungi Provides Insights into the Origins of Lignocellulose Decay Capabilities.</title>
        <authorList>
            <person name="Nagy L.G."/>
            <person name="Riley R."/>
            <person name="Tritt A."/>
            <person name="Adam C."/>
            <person name="Daum C."/>
            <person name="Floudas D."/>
            <person name="Sun H."/>
            <person name="Yadav J.S."/>
            <person name="Pangilinan J."/>
            <person name="Larsson K.H."/>
            <person name="Matsuura K."/>
            <person name="Barry K."/>
            <person name="Labutti K."/>
            <person name="Kuo R."/>
            <person name="Ohm R.A."/>
            <person name="Bhattacharya S.S."/>
            <person name="Shirouzu T."/>
            <person name="Yoshinaga Y."/>
            <person name="Martin F.M."/>
            <person name="Grigoriev I.V."/>
            <person name="Hibbett D.S."/>
        </authorList>
    </citation>
    <scope>NUCLEOTIDE SEQUENCE [LARGE SCALE GENOMIC DNA]</scope>
    <source>
        <strain evidence="4 5">HHB12733</strain>
    </source>
</reference>
<feature type="region of interest" description="Disordered" evidence="2">
    <location>
        <begin position="122"/>
        <end position="145"/>
    </location>
</feature>
<feature type="compositionally biased region" description="Low complexity" evidence="2">
    <location>
        <begin position="339"/>
        <end position="348"/>
    </location>
</feature>
<feature type="domain" description="CCZ1/INTU/HSP4 first Longin" evidence="3">
    <location>
        <begin position="44"/>
        <end position="173"/>
    </location>
</feature>
<dbReference type="AlphaFoldDB" id="A0A165HA29"/>